<keyword evidence="6 19" id="KW-0949">S-adenosyl-L-methionine</keyword>
<dbReference type="GO" id="GO:0008168">
    <property type="term" value="F:methyltransferase activity"/>
    <property type="evidence" value="ECO:0007669"/>
    <property type="project" value="UniProtKB-KW"/>
</dbReference>
<sequence length="681" mass="74487">MAAPVLRDVRKLLKLVDFTPVPRRHRYKKKWSPSSCRKGFTPVLTLEVPVAPGKEFNDRLSCTAGLSPNAGNRFTNPPFSCLTISSPCLPPRRIPTPPPPPPGLSSPPPRDRAMMSPNWSSGRSYNDPPLSSASSPPSGNPYQGHPAPLDSCEPKPQTDVPLGKNGCGPPLSSQAGMSGSPISPQEGNSYLLLTPGTVISGPSCPTEPPLPQCPYPSLYFPSPLDNQCLAPPQSPRGSKEPHLPTPAPTQTKATTEPQFTASRLALRNFDMTYSVQFGDLWPSIRVSLLSEQKYGALVNNFAAWDSVSAKLEQLSAKDFVSAAISRQKLEPESGLSPTPSLDCSPNLRCFTFSRGDVSRFPPARLGSLGLMDYYLMDAASLLPVLALGLQHGDIVLDLCAAPGGKTLALLQTGCCRNLAANDLSTSRTGRLQKVLHSYVPQDIREGNQVRVTSWDGRKWGELEGDTYDRVLVDVPCTTDRHSLHEEENNIFQRSRKKERQMLPMLQVQLLAAGLLATRPGGHVVYSTCSLSHLQNEYVVQGAIELLANQYSIKVQVEDLSHFRKLFMDTFCFFPSCQAAISQIIADLSSVTMVGRWNCFITRGEFHLYLDPWIFGRHCKDKAMLSPSAKIVKPNGEKQDEFESGISQALLELEMNSDLKAQLRELNITAAKDIEVGVGKLS</sequence>
<feature type="binding site" evidence="19">
    <location>
        <position position="455"/>
    </location>
    <ligand>
        <name>S-adenosyl-L-methionine</name>
        <dbReference type="ChEBI" id="CHEBI:59789"/>
    </ligand>
</feature>
<comment type="similarity">
    <text evidence="2">Belongs to the eukaryotic ribosomal protein eS7 family.</text>
</comment>
<evidence type="ECO:0000256" key="5">
    <source>
        <dbReference type="ARBA" id="ARBA00022679"/>
    </source>
</evidence>
<dbReference type="Proteomes" id="UP001623349">
    <property type="component" value="Unassembled WGS sequence"/>
</dbReference>
<feature type="domain" description="SAM-dependent MTase RsmB/NOP-type" evidence="21">
    <location>
        <begin position="300"/>
        <end position="590"/>
    </location>
</feature>
<evidence type="ECO:0000256" key="18">
    <source>
        <dbReference type="ARBA" id="ARBA00050049"/>
    </source>
</evidence>
<evidence type="ECO:0000313" key="23">
    <source>
        <dbReference type="Proteomes" id="UP001623349"/>
    </source>
</evidence>
<feature type="region of interest" description="Disordered" evidence="20">
    <location>
        <begin position="224"/>
        <end position="258"/>
    </location>
</feature>
<dbReference type="InterPro" id="IPR001678">
    <property type="entry name" value="MeTrfase_RsmB-F_NOP2_dom"/>
</dbReference>
<organism evidence="22 23">
    <name type="scientific">Apodemus speciosus</name>
    <name type="common">Large Japanese field mouse</name>
    <dbReference type="NCBI Taxonomy" id="105296"/>
    <lineage>
        <taxon>Eukaryota</taxon>
        <taxon>Metazoa</taxon>
        <taxon>Chordata</taxon>
        <taxon>Craniata</taxon>
        <taxon>Vertebrata</taxon>
        <taxon>Euteleostomi</taxon>
        <taxon>Mammalia</taxon>
        <taxon>Eutheria</taxon>
        <taxon>Euarchontoglires</taxon>
        <taxon>Glires</taxon>
        <taxon>Rodentia</taxon>
        <taxon>Myomorpha</taxon>
        <taxon>Muroidea</taxon>
        <taxon>Muridae</taxon>
        <taxon>Murinae</taxon>
        <taxon>Apodemus</taxon>
    </lineage>
</organism>
<feature type="compositionally biased region" description="Low complexity" evidence="20">
    <location>
        <begin position="248"/>
        <end position="258"/>
    </location>
</feature>
<dbReference type="InterPro" id="IPR000554">
    <property type="entry name" value="Ribosomal_eS7"/>
</dbReference>
<evidence type="ECO:0000256" key="20">
    <source>
        <dbReference type="SAM" id="MobiDB-lite"/>
    </source>
</evidence>
<evidence type="ECO:0000256" key="8">
    <source>
        <dbReference type="ARBA" id="ARBA00022946"/>
    </source>
</evidence>
<dbReference type="PRINTS" id="PR02008">
    <property type="entry name" value="RCMTFAMILY"/>
</dbReference>
<protein>
    <recommendedName>
        <fullName evidence="17">5-cytosine rRNA methyltransferase NSUN4</fullName>
    </recommendedName>
    <alternativeName>
        <fullName evidence="13">40S ribosomal protein S7</fullName>
    </alternativeName>
    <alternativeName>
        <fullName evidence="18">5-cytosine tRNA methyltransferase NSUN4</fullName>
    </alternativeName>
    <alternativeName>
        <fullName evidence="14">NOL1/NOP2/Sun domain family member 4</fullName>
    </alternativeName>
    <alternativeName>
        <fullName evidence="12">Small ribosomal subunit protein eS7</fullName>
    </alternativeName>
</protein>
<keyword evidence="3" id="KW-0698">rRNA processing</keyword>
<evidence type="ECO:0000256" key="13">
    <source>
        <dbReference type="ARBA" id="ARBA00035404"/>
    </source>
</evidence>
<feature type="active site" description="Nucleophile" evidence="19">
    <location>
        <position position="528"/>
    </location>
</feature>
<evidence type="ECO:0000256" key="6">
    <source>
        <dbReference type="ARBA" id="ARBA00022691"/>
    </source>
</evidence>
<evidence type="ECO:0000256" key="15">
    <source>
        <dbReference type="ARBA" id="ARBA00049302"/>
    </source>
</evidence>
<evidence type="ECO:0000256" key="16">
    <source>
        <dbReference type="ARBA" id="ARBA00049906"/>
    </source>
</evidence>
<dbReference type="InterPro" id="IPR049560">
    <property type="entry name" value="MeTrfase_RsmB-F_NOP2_cat"/>
</dbReference>
<dbReference type="Pfam" id="PF01251">
    <property type="entry name" value="Ribosomal_S7e"/>
    <property type="match status" value="1"/>
</dbReference>
<feature type="binding site" evidence="19">
    <location>
        <position position="422"/>
    </location>
    <ligand>
        <name>S-adenosyl-L-methionine</name>
        <dbReference type="ChEBI" id="CHEBI:59789"/>
    </ligand>
</feature>
<evidence type="ECO:0000256" key="12">
    <source>
        <dbReference type="ARBA" id="ARBA00035279"/>
    </source>
</evidence>
<evidence type="ECO:0000256" key="3">
    <source>
        <dbReference type="ARBA" id="ARBA00022552"/>
    </source>
</evidence>
<gene>
    <name evidence="22" type="ORF">APTSU1_000400200</name>
</gene>
<dbReference type="Pfam" id="PF01189">
    <property type="entry name" value="Methyltr_RsmB-F"/>
    <property type="match status" value="1"/>
</dbReference>
<feature type="region of interest" description="Disordered" evidence="20">
    <location>
        <begin position="90"/>
        <end position="194"/>
    </location>
</feature>
<comment type="subcellular location">
    <subcellularLocation>
        <location evidence="1">Mitochondrion</location>
    </subcellularLocation>
</comment>
<dbReference type="Gene3D" id="3.40.50.150">
    <property type="entry name" value="Vaccinia Virus protein VP39"/>
    <property type="match status" value="1"/>
</dbReference>
<evidence type="ECO:0000313" key="22">
    <source>
        <dbReference type="EMBL" id="GAB1288772.1"/>
    </source>
</evidence>
<evidence type="ECO:0000256" key="11">
    <source>
        <dbReference type="ARBA" id="ARBA00023274"/>
    </source>
</evidence>
<keyword evidence="9" id="KW-0689">Ribosomal protein</keyword>
<dbReference type="InterPro" id="IPR023267">
    <property type="entry name" value="RCMT"/>
</dbReference>
<dbReference type="PANTHER" id="PTHR22808">
    <property type="entry name" value="NCL1 YEAST -RELATED NOL1/NOP2/FMU SUN DOMAIN-CONTAINING"/>
    <property type="match status" value="1"/>
</dbReference>
<comment type="catalytic activity">
    <reaction evidence="16">
        <text>a cytidine in mRNA + S-adenosyl-L-methionine = a 5-methylcytidine in mRNA + S-adenosyl-L-homocysteine + H(+)</text>
        <dbReference type="Rhea" id="RHEA:61464"/>
        <dbReference type="Rhea" id="RHEA-COMP:15145"/>
        <dbReference type="Rhea" id="RHEA-COMP:15826"/>
        <dbReference type="ChEBI" id="CHEBI:15378"/>
        <dbReference type="ChEBI" id="CHEBI:57856"/>
        <dbReference type="ChEBI" id="CHEBI:59789"/>
        <dbReference type="ChEBI" id="CHEBI:74483"/>
        <dbReference type="ChEBI" id="CHEBI:82748"/>
    </reaction>
</comment>
<keyword evidence="10" id="KW-0496">Mitochondrion</keyword>
<evidence type="ECO:0000256" key="4">
    <source>
        <dbReference type="ARBA" id="ARBA00022603"/>
    </source>
</evidence>
<feature type="compositionally biased region" description="Pro residues" evidence="20">
    <location>
        <begin position="90"/>
        <end position="108"/>
    </location>
</feature>
<feature type="compositionally biased region" description="Polar residues" evidence="20">
    <location>
        <begin position="171"/>
        <end position="188"/>
    </location>
</feature>
<dbReference type="Gene3D" id="6.20.240.40">
    <property type="match status" value="1"/>
</dbReference>
<evidence type="ECO:0000256" key="9">
    <source>
        <dbReference type="ARBA" id="ARBA00022980"/>
    </source>
</evidence>
<accession>A0ABQ0EPD5</accession>
<comment type="catalytic activity">
    <reaction evidence="15">
        <text>a cytidine in rRNA + S-adenosyl-L-methionine = a 5-methylcytidine in rRNA + S-adenosyl-L-homocysteine + H(+)</text>
        <dbReference type="Rhea" id="RHEA:61484"/>
        <dbReference type="Rhea" id="RHEA-COMP:15836"/>
        <dbReference type="Rhea" id="RHEA-COMP:15837"/>
        <dbReference type="ChEBI" id="CHEBI:15378"/>
        <dbReference type="ChEBI" id="CHEBI:57856"/>
        <dbReference type="ChEBI" id="CHEBI:59789"/>
        <dbReference type="ChEBI" id="CHEBI:74483"/>
        <dbReference type="ChEBI" id="CHEBI:82748"/>
    </reaction>
</comment>
<dbReference type="EMBL" id="BAAFST010000004">
    <property type="protein sequence ID" value="GAB1288772.1"/>
    <property type="molecule type" value="Genomic_DNA"/>
</dbReference>
<comment type="similarity">
    <text evidence="19">Belongs to the class I-like SAM-binding methyltransferase superfamily. RsmB/NOP family.</text>
</comment>
<evidence type="ECO:0000256" key="17">
    <source>
        <dbReference type="ARBA" id="ARBA00050027"/>
    </source>
</evidence>
<dbReference type="CDD" id="cd02440">
    <property type="entry name" value="AdoMet_MTases"/>
    <property type="match status" value="1"/>
</dbReference>
<proteinExistence type="inferred from homology"/>
<keyword evidence="8" id="KW-0809">Transit peptide</keyword>
<feature type="binding site" evidence="19">
    <location>
        <position position="473"/>
    </location>
    <ligand>
        <name>S-adenosyl-L-methionine</name>
        <dbReference type="ChEBI" id="CHEBI:59789"/>
    </ligand>
</feature>
<evidence type="ECO:0000256" key="10">
    <source>
        <dbReference type="ARBA" id="ARBA00023128"/>
    </source>
</evidence>
<evidence type="ECO:0000256" key="14">
    <source>
        <dbReference type="ARBA" id="ARBA00042050"/>
    </source>
</evidence>
<dbReference type="SUPFAM" id="SSF53335">
    <property type="entry name" value="S-adenosyl-L-methionine-dependent methyltransferases"/>
    <property type="match status" value="1"/>
</dbReference>
<name>A0ABQ0EPD5_APOSI</name>
<evidence type="ECO:0000256" key="7">
    <source>
        <dbReference type="ARBA" id="ARBA00022884"/>
    </source>
</evidence>
<dbReference type="GO" id="GO:0032259">
    <property type="term" value="P:methylation"/>
    <property type="evidence" value="ECO:0007669"/>
    <property type="project" value="UniProtKB-KW"/>
</dbReference>
<keyword evidence="4 19" id="KW-0489">Methyltransferase</keyword>
<evidence type="ECO:0000259" key="21">
    <source>
        <dbReference type="PROSITE" id="PS51686"/>
    </source>
</evidence>
<dbReference type="PROSITE" id="PS51686">
    <property type="entry name" value="SAM_MT_RSMB_NOP"/>
    <property type="match status" value="1"/>
</dbReference>
<dbReference type="InterPro" id="IPR029063">
    <property type="entry name" value="SAM-dependent_MTases_sf"/>
</dbReference>
<keyword evidence="5 19" id="KW-0808">Transferase</keyword>
<dbReference type="PANTHER" id="PTHR22808:SF3">
    <property type="entry name" value="5-METHYLCYTOSINE RRNA METHYLTRANSFERASE NSUN4"/>
    <property type="match status" value="1"/>
</dbReference>
<comment type="caution">
    <text evidence="22">The sequence shown here is derived from an EMBL/GenBank/DDBJ whole genome shotgun (WGS) entry which is preliminary data.</text>
</comment>
<evidence type="ECO:0000256" key="19">
    <source>
        <dbReference type="PROSITE-ProRule" id="PRU01023"/>
    </source>
</evidence>
<feature type="compositionally biased region" description="Low complexity" evidence="20">
    <location>
        <begin position="128"/>
        <end position="141"/>
    </location>
</feature>
<reference evidence="22 23" key="1">
    <citation type="submission" date="2024-08" db="EMBL/GenBank/DDBJ databases">
        <title>The draft genome of Apodemus speciosus.</title>
        <authorList>
            <person name="Nabeshima K."/>
            <person name="Suzuki S."/>
            <person name="Onuma M."/>
        </authorList>
    </citation>
    <scope>NUCLEOTIDE SEQUENCE [LARGE SCALE GENOMIC DNA]</scope>
    <source>
        <strain evidence="22">IB14-021</strain>
    </source>
</reference>
<evidence type="ECO:0000256" key="1">
    <source>
        <dbReference type="ARBA" id="ARBA00004173"/>
    </source>
</evidence>
<keyword evidence="7 19" id="KW-0694">RNA-binding</keyword>
<feature type="binding site" evidence="19">
    <location>
        <begin position="399"/>
        <end position="405"/>
    </location>
    <ligand>
        <name>S-adenosyl-L-methionine</name>
        <dbReference type="ChEBI" id="CHEBI:59789"/>
    </ligand>
</feature>
<evidence type="ECO:0000256" key="2">
    <source>
        <dbReference type="ARBA" id="ARBA00007820"/>
    </source>
</evidence>
<keyword evidence="23" id="KW-1185">Reference proteome</keyword>
<keyword evidence="11" id="KW-0687">Ribonucleoprotein</keyword>